<keyword evidence="4" id="KW-1185">Reference proteome</keyword>
<proteinExistence type="predicted"/>
<name>A0ABS8G3H0_9ALTE</name>
<organism evidence="3 4">
    <name type="scientific">Fluctibacter halophilus</name>
    <dbReference type="NCBI Taxonomy" id="226011"/>
    <lineage>
        <taxon>Bacteria</taxon>
        <taxon>Pseudomonadati</taxon>
        <taxon>Pseudomonadota</taxon>
        <taxon>Gammaproteobacteria</taxon>
        <taxon>Alteromonadales</taxon>
        <taxon>Alteromonadaceae</taxon>
        <taxon>Fluctibacter</taxon>
    </lineage>
</organism>
<feature type="domain" description="Peptidase S9 prolyl oligopeptidase catalytic" evidence="1">
    <location>
        <begin position="546"/>
        <end position="729"/>
    </location>
</feature>
<dbReference type="Gene3D" id="2.140.10.30">
    <property type="entry name" value="Dipeptidylpeptidase IV, N-terminal domain"/>
    <property type="match status" value="1"/>
</dbReference>
<evidence type="ECO:0000313" key="4">
    <source>
        <dbReference type="Proteomes" id="UP001520878"/>
    </source>
</evidence>
<protein>
    <submittedName>
        <fullName evidence="3">DPP IV N-terminal domain-containing protein</fullName>
    </submittedName>
</protein>
<dbReference type="EMBL" id="JAJEWP010000001">
    <property type="protein sequence ID" value="MCC2615003.1"/>
    <property type="molecule type" value="Genomic_DNA"/>
</dbReference>
<dbReference type="RefSeq" id="WP_229156916.1">
    <property type="nucleotide sequence ID" value="NZ_JAJEWP010000001.1"/>
</dbReference>
<dbReference type="PANTHER" id="PTHR11731:SF193">
    <property type="entry name" value="DIPEPTIDYL PEPTIDASE 9"/>
    <property type="match status" value="1"/>
</dbReference>
<reference evidence="3 4" key="1">
    <citation type="submission" date="2021-10" db="EMBL/GenBank/DDBJ databases">
        <title>Draft genome of Aestuariibacter halophilus JC2043.</title>
        <authorList>
            <person name="Emsley S.A."/>
            <person name="Pfannmuller K.M."/>
            <person name="Ushijima B."/>
            <person name="Saw J.H."/>
            <person name="Videau P."/>
        </authorList>
    </citation>
    <scope>NUCLEOTIDE SEQUENCE [LARGE SCALE GENOMIC DNA]</scope>
    <source>
        <strain evidence="3 4">JC2043</strain>
    </source>
</reference>
<accession>A0ABS8G3H0</accession>
<dbReference type="SUPFAM" id="SSF53474">
    <property type="entry name" value="alpha/beta-Hydrolases"/>
    <property type="match status" value="1"/>
</dbReference>
<comment type="caution">
    <text evidence="3">The sequence shown here is derived from an EMBL/GenBank/DDBJ whole genome shotgun (WGS) entry which is preliminary data.</text>
</comment>
<dbReference type="SUPFAM" id="SSF82171">
    <property type="entry name" value="DPP6 N-terminal domain-like"/>
    <property type="match status" value="1"/>
</dbReference>
<dbReference type="InterPro" id="IPR001375">
    <property type="entry name" value="Peptidase_S9_cat"/>
</dbReference>
<dbReference type="PROSITE" id="PS51257">
    <property type="entry name" value="PROKAR_LIPOPROTEIN"/>
    <property type="match status" value="1"/>
</dbReference>
<evidence type="ECO:0000259" key="1">
    <source>
        <dbReference type="Pfam" id="PF00326"/>
    </source>
</evidence>
<dbReference type="Proteomes" id="UP001520878">
    <property type="component" value="Unassembled WGS sequence"/>
</dbReference>
<dbReference type="PANTHER" id="PTHR11731">
    <property type="entry name" value="PROTEASE FAMILY S9B,C DIPEPTIDYL-PEPTIDASE IV-RELATED"/>
    <property type="match status" value="1"/>
</dbReference>
<dbReference type="Pfam" id="PF00326">
    <property type="entry name" value="Peptidase_S9"/>
    <property type="match status" value="1"/>
</dbReference>
<feature type="domain" description="Dipeptidylpeptidase IV N-terminal" evidence="2">
    <location>
        <begin position="166"/>
        <end position="463"/>
    </location>
</feature>
<sequence length="741" mass="85233">MRHWTLLITLSLLGCQTNNSPTLSSTAPASNNLAIAKARQWEPDQTRDLVTNLSIIPHWLDDTGHGFWYQHIDAQGKQRFVQVSAGQRKLLFDHGALASALQKVAKATPDWQQQPLSNVIYDKDALRVQLDYRDQRYACSMTDNDYQCAPYQPDNTPDPTPVRVEVRDYNLWLCKLARCTPLTDDGSEQQPYAIRMPSPDSYFDDPAFDEQQDTQVLWSADKRFAMTYQLDRRNVTRLTLTAPSDDFGVQGVTYYYPQAGDEHTVKARPVLIDVGNQRATKLDTPPVTQTYYGGALWGEWVAGKFYFLHRSRDNRTYTLNEVDPTDSRVRAIIRERANDFIDPWVQEFHVLPSRNEVIWSSQRSGFNHYYLYDSQTGRLKRALTQGHYTTRQIKAVDSQRGRLFFTASGAFDDRDPYLQHLYRVDLDNPSPVLLTPEPFEHRISVSPDRRYFVDTYSDTATPPLTVLRSAEDGRILDTLAKANASALYRKGWQPPEPFAVLAEDGETWLYGLLFKPFDFDPGKRYPVIDNIYTGPHGFFTPKTFNTFSNHRLAMAQLGYIVIRMDGRGTSRRGRAFHSHSYKNLATGSDDHVWAMRQLAKSRPYMDLDRVGIYGFSAGGYDTVQAMYRHPNLYKVGISASGNHDFRVDKMGWNELWMDWPVNQQWELQSNLHQVERLKGKLLLTHGGRDSNVHPSASLRLAQAFLHAGIDVDFRLIPGGSHYLHDDRAYRELRWRYFLNNL</sequence>
<dbReference type="Gene3D" id="3.40.50.1820">
    <property type="entry name" value="alpha/beta hydrolase"/>
    <property type="match status" value="1"/>
</dbReference>
<dbReference type="InterPro" id="IPR050278">
    <property type="entry name" value="Serine_Prot_S9B/DPPIV"/>
</dbReference>
<dbReference type="Pfam" id="PF00930">
    <property type="entry name" value="DPPIV_N"/>
    <property type="match status" value="1"/>
</dbReference>
<evidence type="ECO:0000259" key="2">
    <source>
        <dbReference type="Pfam" id="PF00930"/>
    </source>
</evidence>
<gene>
    <name evidence="3" type="ORF">LJ739_01950</name>
</gene>
<dbReference type="InterPro" id="IPR002469">
    <property type="entry name" value="Peptidase_S9B_N"/>
</dbReference>
<evidence type="ECO:0000313" key="3">
    <source>
        <dbReference type="EMBL" id="MCC2615003.1"/>
    </source>
</evidence>
<dbReference type="InterPro" id="IPR029058">
    <property type="entry name" value="AB_hydrolase_fold"/>
</dbReference>